<protein>
    <submittedName>
        <fullName evidence="1">Putative secreted protein</fullName>
    </submittedName>
</protein>
<accession>A0A6B0TXM0</accession>
<reference evidence="1" key="1">
    <citation type="submission" date="2019-12" db="EMBL/GenBank/DDBJ databases">
        <title>An insight into the sialome of adult female Ixodes ricinus ticks feeding for 6 days.</title>
        <authorList>
            <person name="Perner J."/>
            <person name="Ribeiro J.M.C."/>
        </authorList>
    </citation>
    <scope>NUCLEOTIDE SEQUENCE</scope>
    <source>
        <strain evidence="1">Semi-engorged</strain>
        <tissue evidence="1">Salivary glands</tissue>
    </source>
</reference>
<proteinExistence type="predicted"/>
<sequence length="78" mass="8568">MFNVVFLSVFTNKTRASLLIYFTNMPTLMPPTMFVADGISCVIENIKLSSSAGIDEINLWATWGFQAVGSGCPFNNRA</sequence>
<evidence type="ECO:0000313" key="1">
    <source>
        <dbReference type="EMBL" id="MXU84038.1"/>
    </source>
</evidence>
<name>A0A6B0TXM0_IXORI</name>
<dbReference type="EMBL" id="GIFC01001955">
    <property type="protein sequence ID" value="MXU84038.1"/>
    <property type="molecule type" value="Transcribed_RNA"/>
</dbReference>
<organism evidence="1">
    <name type="scientific">Ixodes ricinus</name>
    <name type="common">Common tick</name>
    <name type="synonym">Acarus ricinus</name>
    <dbReference type="NCBI Taxonomy" id="34613"/>
    <lineage>
        <taxon>Eukaryota</taxon>
        <taxon>Metazoa</taxon>
        <taxon>Ecdysozoa</taxon>
        <taxon>Arthropoda</taxon>
        <taxon>Chelicerata</taxon>
        <taxon>Arachnida</taxon>
        <taxon>Acari</taxon>
        <taxon>Parasitiformes</taxon>
        <taxon>Ixodida</taxon>
        <taxon>Ixodoidea</taxon>
        <taxon>Ixodidae</taxon>
        <taxon>Ixodinae</taxon>
        <taxon>Ixodes</taxon>
    </lineage>
</organism>
<dbReference type="AlphaFoldDB" id="A0A6B0TXM0"/>